<accession>A0A6A0AFU5</accession>
<proteinExistence type="predicted"/>
<sequence length="145" mass="16226">MDPLDLWDDGEDEVIARLQGYTTCVLQAQRSMRESAAHHAKSRMRKMMAVLKHEGMWQATQVSLQQAAEQQHAFRKPLERLFSSTEGNGAATRSQWSSTGSHAWHAHELAWQHLLNHTVCRPLTAANLVPWPPSTSGMGVSLCIV</sequence>
<protein>
    <submittedName>
        <fullName evidence="1">Uncharacterized protein</fullName>
    </submittedName>
</protein>
<reference evidence="1 2" key="1">
    <citation type="submission" date="2020-02" db="EMBL/GenBank/DDBJ databases">
        <title>Draft genome sequence of Haematococcus lacustris strain NIES-144.</title>
        <authorList>
            <person name="Morimoto D."/>
            <person name="Nakagawa S."/>
            <person name="Yoshida T."/>
            <person name="Sawayama S."/>
        </authorList>
    </citation>
    <scope>NUCLEOTIDE SEQUENCE [LARGE SCALE GENOMIC DNA]</scope>
    <source>
        <strain evidence="1 2">NIES-144</strain>
    </source>
</reference>
<evidence type="ECO:0000313" key="1">
    <source>
        <dbReference type="EMBL" id="GFH31163.1"/>
    </source>
</evidence>
<keyword evidence="2" id="KW-1185">Reference proteome</keyword>
<gene>
    <name evidence="1" type="ORF">HaLaN_30147</name>
</gene>
<name>A0A6A0AFU5_HAELA</name>
<dbReference type="AlphaFoldDB" id="A0A6A0AFU5"/>
<evidence type="ECO:0000313" key="2">
    <source>
        <dbReference type="Proteomes" id="UP000485058"/>
    </source>
</evidence>
<dbReference type="EMBL" id="BLLF01005411">
    <property type="protein sequence ID" value="GFH31163.1"/>
    <property type="molecule type" value="Genomic_DNA"/>
</dbReference>
<dbReference type="Proteomes" id="UP000485058">
    <property type="component" value="Unassembled WGS sequence"/>
</dbReference>
<comment type="caution">
    <text evidence="1">The sequence shown here is derived from an EMBL/GenBank/DDBJ whole genome shotgun (WGS) entry which is preliminary data.</text>
</comment>
<organism evidence="1 2">
    <name type="scientific">Haematococcus lacustris</name>
    <name type="common">Green alga</name>
    <name type="synonym">Haematococcus pluvialis</name>
    <dbReference type="NCBI Taxonomy" id="44745"/>
    <lineage>
        <taxon>Eukaryota</taxon>
        <taxon>Viridiplantae</taxon>
        <taxon>Chlorophyta</taxon>
        <taxon>core chlorophytes</taxon>
        <taxon>Chlorophyceae</taxon>
        <taxon>CS clade</taxon>
        <taxon>Chlamydomonadales</taxon>
        <taxon>Haematococcaceae</taxon>
        <taxon>Haematococcus</taxon>
    </lineage>
</organism>